<dbReference type="GO" id="GO:0008840">
    <property type="term" value="F:4-hydroxy-tetrahydrodipicolinate synthase activity"/>
    <property type="evidence" value="ECO:0007669"/>
    <property type="project" value="UniProtKB-UniRule"/>
</dbReference>
<evidence type="ECO:0000313" key="16">
    <source>
        <dbReference type="EMBL" id="MBD2868532.1"/>
    </source>
</evidence>
<dbReference type="GO" id="GO:0009089">
    <property type="term" value="P:lysine biosynthetic process via diaminopimelate"/>
    <property type="evidence" value="ECO:0007669"/>
    <property type="project" value="UniProtKB-UniRule"/>
</dbReference>
<keyword evidence="5 12" id="KW-0963">Cytoplasm</keyword>
<organism evidence="16 17">
    <name type="scientific">Paenibacillus arenilitoris</name>
    <dbReference type="NCBI Taxonomy" id="2772299"/>
    <lineage>
        <taxon>Bacteria</taxon>
        <taxon>Bacillati</taxon>
        <taxon>Bacillota</taxon>
        <taxon>Bacilli</taxon>
        <taxon>Bacillales</taxon>
        <taxon>Paenibacillaceae</taxon>
        <taxon>Paenibacillus</taxon>
    </lineage>
</organism>
<evidence type="ECO:0000256" key="8">
    <source>
        <dbReference type="ARBA" id="ARBA00023154"/>
    </source>
</evidence>
<dbReference type="InterPro" id="IPR013785">
    <property type="entry name" value="Aldolase_TIM"/>
</dbReference>
<evidence type="ECO:0000256" key="1">
    <source>
        <dbReference type="ARBA" id="ARBA00003294"/>
    </source>
</evidence>
<sequence length="310" mass="33666">MTLLQGVIPVLMTPFTEREELNERVLRQYIRRYLSAGVHGLFCLGTNGEFFSLTEEEKIRIVEIAVEEAKGKVPIYAGTGGISTKEVVRLSEKMEELGADALSVITPYFLPLTQDELLGHYRSVAASVSLPIVLYNFPARTGLAIESETVAELAKIPNIVAIKDSSGSFELIEQYIAAAGPDFAVLAGSDALLLKTLQAGGKGGVSGSANVLPELMVSIYEHWRSGNIEAAGAAQALLQPLSQAYRMSTLPSVFKEAMNRMGLEAGPCRSPIGPLPAEASEELDRVLRHYRELGHIHGEPNDRFAGRRRS</sequence>
<comment type="caution">
    <text evidence="16">The sequence shown here is derived from an EMBL/GenBank/DDBJ whole genome shotgun (WGS) entry which is preliminary data.</text>
</comment>
<dbReference type="SUPFAM" id="SSF51569">
    <property type="entry name" value="Aldolase"/>
    <property type="match status" value="1"/>
</dbReference>
<dbReference type="EMBL" id="JACXIY010000010">
    <property type="protein sequence ID" value="MBD2868532.1"/>
    <property type="molecule type" value="Genomic_DNA"/>
</dbReference>
<evidence type="ECO:0000256" key="14">
    <source>
        <dbReference type="PIRSR" id="PIRSR001365-1"/>
    </source>
</evidence>
<comment type="pathway">
    <text evidence="2 12">Amino-acid biosynthesis; L-lysine biosynthesis via DAP pathway; (S)-tetrahydrodipicolinate from L-aspartate: step 3/4.</text>
</comment>
<evidence type="ECO:0000256" key="2">
    <source>
        <dbReference type="ARBA" id="ARBA00005120"/>
    </source>
</evidence>
<evidence type="ECO:0000256" key="6">
    <source>
        <dbReference type="ARBA" id="ARBA00022605"/>
    </source>
</evidence>
<dbReference type="NCBIfam" id="TIGR00674">
    <property type="entry name" value="dapA"/>
    <property type="match status" value="1"/>
</dbReference>
<dbReference type="Pfam" id="PF00701">
    <property type="entry name" value="DHDPS"/>
    <property type="match status" value="1"/>
</dbReference>
<proteinExistence type="inferred from homology"/>
<gene>
    <name evidence="12 16" type="primary">dapA</name>
    <name evidence="16" type="ORF">IDH41_08080</name>
</gene>
<evidence type="ECO:0000256" key="9">
    <source>
        <dbReference type="ARBA" id="ARBA00023239"/>
    </source>
</evidence>
<dbReference type="PANTHER" id="PTHR12128:SF66">
    <property type="entry name" value="4-HYDROXY-2-OXOGLUTARATE ALDOLASE, MITOCHONDRIAL"/>
    <property type="match status" value="1"/>
</dbReference>
<accession>A0A927H5L0</accession>
<keyword evidence="6 12" id="KW-0028">Amino-acid biosynthesis</keyword>
<dbReference type="Gene3D" id="3.20.20.70">
    <property type="entry name" value="Aldolase class I"/>
    <property type="match status" value="1"/>
</dbReference>
<evidence type="ECO:0000256" key="13">
    <source>
        <dbReference type="PIRNR" id="PIRNR001365"/>
    </source>
</evidence>
<evidence type="ECO:0000256" key="3">
    <source>
        <dbReference type="ARBA" id="ARBA00007592"/>
    </source>
</evidence>
<keyword evidence="17" id="KW-1185">Reference proteome</keyword>
<evidence type="ECO:0000313" key="17">
    <source>
        <dbReference type="Proteomes" id="UP000632125"/>
    </source>
</evidence>
<dbReference type="AlphaFoldDB" id="A0A927H5L0"/>
<dbReference type="PIRSF" id="PIRSF001365">
    <property type="entry name" value="DHDPS"/>
    <property type="match status" value="1"/>
</dbReference>
<comment type="similarity">
    <text evidence="3 12 13">Belongs to the DapA family.</text>
</comment>
<dbReference type="PRINTS" id="PR00146">
    <property type="entry name" value="DHPICSNTHASE"/>
</dbReference>
<feature type="site" description="Part of a proton relay during catalysis" evidence="12">
    <location>
        <position position="46"/>
    </location>
</feature>
<dbReference type="HAMAP" id="MF_00418">
    <property type="entry name" value="DapA"/>
    <property type="match status" value="1"/>
</dbReference>
<evidence type="ECO:0000256" key="5">
    <source>
        <dbReference type="ARBA" id="ARBA00022490"/>
    </source>
</evidence>
<feature type="binding site" evidence="12 15">
    <location>
        <position position="205"/>
    </location>
    <ligand>
        <name>pyruvate</name>
        <dbReference type="ChEBI" id="CHEBI:15361"/>
    </ligand>
</feature>
<dbReference type="InterPro" id="IPR020625">
    <property type="entry name" value="Schiff_base-form_aldolases_AS"/>
</dbReference>
<keyword evidence="8 12" id="KW-0457">Lysine biosynthesis</keyword>
<dbReference type="SMART" id="SM01130">
    <property type="entry name" value="DHDPS"/>
    <property type="match status" value="1"/>
</dbReference>
<dbReference type="PROSITE" id="PS00666">
    <property type="entry name" value="DHDPS_2"/>
    <property type="match status" value="1"/>
</dbReference>
<evidence type="ECO:0000256" key="10">
    <source>
        <dbReference type="ARBA" id="ARBA00023270"/>
    </source>
</evidence>
<dbReference type="GO" id="GO:0019877">
    <property type="term" value="P:diaminopimelate biosynthetic process"/>
    <property type="evidence" value="ECO:0007669"/>
    <property type="project" value="UniProtKB-UniRule"/>
</dbReference>
<evidence type="ECO:0000256" key="7">
    <source>
        <dbReference type="ARBA" id="ARBA00022915"/>
    </source>
</evidence>
<evidence type="ECO:0000256" key="15">
    <source>
        <dbReference type="PIRSR" id="PIRSR001365-2"/>
    </source>
</evidence>
<comment type="caution">
    <text evidence="12">Was originally thought to be a dihydrodipicolinate synthase (DHDPS), catalyzing the condensation of (S)-aspartate-beta-semialdehyde [(S)-ASA] and pyruvate to dihydrodipicolinate (DHDP). However, it was shown in E.coli that the product of the enzymatic reaction is not dihydrodipicolinate but in fact (4S)-4-hydroxy-2,3,4,5-tetrahydro-(2S)-dipicolinic acid (HTPA), and that the consecutive dehydration reaction leading to DHDP is not spontaneous but catalyzed by DapB.</text>
</comment>
<keyword evidence="9 12" id="KW-0456">Lyase</keyword>
<dbReference type="GO" id="GO:0005737">
    <property type="term" value="C:cytoplasm"/>
    <property type="evidence" value="ECO:0007669"/>
    <property type="project" value="UniProtKB-SubCell"/>
</dbReference>
<dbReference type="PANTHER" id="PTHR12128">
    <property type="entry name" value="DIHYDRODIPICOLINATE SYNTHASE"/>
    <property type="match status" value="1"/>
</dbReference>
<dbReference type="CDD" id="cd00408">
    <property type="entry name" value="DHDPS-like"/>
    <property type="match status" value="1"/>
</dbReference>
<dbReference type="InterPro" id="IPR002220">
    <property type="entry name" value="DapA-like"/>
</dbReference>
<keyword evidence="7 12" id="KW-0220">Diaminopimelate biosynthesis</keyword>
<reference evidence="16" key="1">
    <citation type="submission" date="2020-09" db="EMBL/GenBank/DDBJ databases">
        <title>A novel bacterium of genus Paenibacillus, isolated from South China Sea.</title>
        <authorList>
            <person name="Huang H."/>
            <person name="Mo K."/>
            <person name="Hu Y."/>
        </authorList>
    </citation>
    <scope>NUCLEOTIDE SEQUENCE</scope>
    <source>
        <strain evidence="16">IB182493</strain>
    </source>
</reference>
<dbReference type="Proteomes" id="UP000632125">
    <property type="component" value="Unassembled WGS sequence"/>
</dbReference>
<comment type="caution">
    <text evidence="12">Lacks conserved residue(s) required for the propagation of feature annotation.</text>
</comment>
<keyword evidence="10 12" id="KW-0704">Schiff base</keyword>
<comment type="subunit">
    <text evidence="12">Homotetramer; dimer of dimers.</text>
</comment>
<dbReference type="InterPro" id="IPR005263">
    <property type="entry name" value="DapA"/>
</dbReference>
<comment type="function">
    <text evidence="1 12">Catalyzes the condensation of (S)-aspartate-beta-semialdehyde [(S)-ASA] and pyruvate to 4-hydroxy-tetrahydrodipicolinate (HTPA).</text>
</comment>
<name>A0A927H5L0_9BACL</name>
<evidence type="ECO:0000256" key="12">
    <source>
        <dbReference type="HAMAP-Rule" id="MF_00418"/>
    </source>
</evidence>
<protein>
    <recommendedName>
        <fullName evidence="4 12">4-hydroxy-tetrahydrodipicolinate synthase</fullName>
        <shortName evidence="12">HTPA synthase</shortName>
        <ecNumber evidence="4 12">4.3.3.7</ecNumber>
    </recommendedName>
</protein>
<evidence type="ECO:0000256" key="11">
    <source>
        <dbReference type="ARBA" id="ARBA00047836"/>
    </source>
</evidence>
<evidence type="ECO:0000256" key="4">
    <source>
        <dbReference type="ARBA" id="ARBA00012086"/>
    </source>
</evidence>
<comment type="subcellular location">
    <subcellularLocation>
        <location evidence="12">Cytoplasm</location>
    </subcellularLocation>
</comment>
<dbReference type="EC" id="4.3.3.7" evidence="4 12"/>
<comment type="catalytic activity">
    <reaction evidence="11 12">
        <text>L-aspartate 4-semialdehyde + pyruvate = (2S,4S)-4-hydroxy-2,3,4,5-tetrahydrodipicolinate + H2O + H(+)</text>
        <dbReference type="Rhea" id="RHEA:34171"/>
        <dbReference type="ChEBI" id="CHEBI:15361"/>
        <dbReference type="ChEBI" id="CHEBI:15377"/>
        <dbReference type="ChEBI" id="CHEBI:15378"/>
        <dbReference type="ChEBI" id="CHEBI:67139"/>
        <dbReference type="ChEBI" id="CHEBI:537519"/>
        <dbReference type="EC" id="4.3.3.7"/>
    </reaction>
</comment>
<feature type="active site" description="Schiff-base intermediate with substrate" evidence="12 14">
    <location>
        <position position="163"/>
    </location>
</feature>
<dbReference type="RefSeq" id="WP_190859897.1">
    <property type="nucleotide sequence ID" value="NZ_JACXIY010000010.1"/>
</dbReference>
<feature type="active site" description="Proton donor/acceptor" evidence="12 14">
    <location>
        <position position="135"/>
    </location>
</feature>